<dbReference type="InterPro" id="IPR013786">
    <property type="entry name" value="AcylCoA_DH/ox_N"/>
</dbReference>
<evidence type="ECO:0000256" key="2">
    <source>
        <dbReference type="ARBA" id="ARBA00004305"/>
    </source>
</evidence>
<dbReference type="PANTHER" id="PTHR42807">
    <property type="entry name" value="GLUTARYL-COA DEHYDROGENASE, MITOCHONDRIAL"/>
    <property type="match status" value="1"/>
</dbReference>
<comment type="subcellular location">
    <subcellularLocation>
        <location evidence="2">Mitochondrion matrix</location>
    </subcellularLocation>
</comment>
<dbReference type="SUPFAM" id="SSF47203">
    <property type="entry name" value="Acyl-CoA dehydrogenase C-terminal domain-like"/>
    <property type="match status" value="1"/>
</dbReference>
<evidence type="ECO:0000256" key="9">
    <source>
        <dbReference type="ARBA" id="ARBA00037899"/>
    </source>
</evidence>
<evidence type="ECO:0000256" key="12">
    <source>
        <dbReference type="ARBA" id="ARBA00049493"/>
    </source>
</evidence>
<dbReference type="GO" id="GO:0033539">
    <property type="term" value="P:fatty acid beta-oxidation using acyl-CoA dehydrogenase"/>
    <property type="evidence" value="ECO:0007669"/>
    <property type="project" value="TreeGrafter"/>
</dbReference>
<dbReference type="InterPro" id="IPR006091">
    <property type="entry name" value="Acyl-CoA_Oxase/DH_mid-dom"/>
</dbReference>
<evidence type="ECO:0000256" key="13">
    <source>
        <dbReference type="RuleBase" id="RU362125"/>
    </source>
</evidence>
<keyword evidence="6" id="KW-0809">Transit peptide</keyword>
<evidence type="ECO:0000256" key="14">
    <source>
        <dbReference type="SAM" id="MobiDB-lite"/>
    </source>
</evidence>
<evidence type="ECO:0000256" key="6">
    <source>
        <dbReference type="ARBA" id="ARBA00022946"/>
    </source>
</evidence>
<dbReference type="Pfam" id="PF02770">
    <property type="entry name" value="Acyl-CoA_dh_M"/>
    <property type="match status" value="1"/>
</dbReference>
<dbReference type="Gene3D" id="1.10.540.10">
    <property type="entry name" value="Acyl-CoA dehydrogenase/oxidase, N-terminal domain"/>
    <property type="match status" value="1"/>
</dbReference>
<evidence type="ECO:0000256" key="1">
    <source>
        <dbReference type="ARBA" id="ARBA00001974"/>
    </source>
</evidence>
<dbReference type="OrthoDB" id="435240at2759"/>
<dbReference type="SUPFAM" id="SSF56645">
    <property type="entry name" value="Acyl-CoA dehydrogenase NM domain-like"/>
    <property type="match status" value="1"/>
</dbReference>
<dbReference type="EC" id="1.3.8.6" evidence="11"/>
<evidence type="ECO:0000259" key="17">
    <source>
        <dbReference type="Pfam" id="PF02771"/>
    </source>
</evidence>
<dbReference type="Gene3D" id="2.40.110.10">
    <property type="entry name" value="Butyryl-CoA Dehydrogenase, subunit A, domain 2"/>
    <property type="match status" value="1"/>
</dbReference>
<evidence type="ECO:0000256" key="7">
    <source>
        <dbReference type="ARBA" id="ARBA00023002"/>
    </source>
</evidence>
<dbReference type="GO" id="GO:0000062">
    <property type="term" value="F:fatty-acyl-CoA binding"/>
    <property type="evidence" value="ECO:0007669"/>
    <property type="project" value="TreeGrafter"/>
</dbReference>
<feature type="region of interest" description="Disordered" evidence="14">
    <location>
        <begin position="18"/>
        <end position="39"/>
    </location>
</feature>
<comment type="similarity">
    <text evidence="3 13">Belongs to the acyl-CoA dehydrogenase family.</text>
</comment>
<keyword evidence="19" id="KW-1185">Reference proteome</keyword>
<evidence type="ECO:0000256" key="11">
    <source>
        <dbReference type="ARBA" id="ARBA00039033"/>
    </source>
</evidence>
<dbReference type="GeneID" id="20222945"/>
<evidence type="ECO:0000256" key="3">
    <source>
        <dbReference type="ARBA" id="ARBA00009347"/>
    </source>
</evidence>
<evidence type="ECO:0000259" key="16">
    <source>
        <dbReference type="Pfam" id="PF02770"/>
    </source>
</evidence>
<dbReference type="PROSITE" id="PS00073">
    <property type="entry name" value="ACYL_COA_DH_2"/>
    <property type="match status" value="1"/>
</dbReference>
<evidence type="ECO:0000313" key="18">
    <source>
        <dbReference type="EMBL" id="EGB06499.1"/>
    </source>
</evidence>
<keyword evidence="4 13" id="KW-0285">Flavoprotein</keyword>
<keyword evidence="7 13" id="KW-0560">Oxidoreductase</keyword>
<dbReference type="RefSeq" id="XP_009038683.1">
    <property type="nucleotide sequence ID" value="XM_009040435.1"/>
</dbReference>
<dbReference type="Pfam" id="PF02771">
    <property type="entry name" value="Acyl-CoA_dh_N"/>
    <property type="match status" value="1"/>
</dbReference>
<proteinExistence type="inferred from homology"/>
<comment type="pathway">
    <text evidence="10">Amino-acid metabolism; tryptophan metabolism.</text>
</comment>
<gene>
    <name evidence="18" type="ORF">AURANDRAFT_60185</name>
</gene>
<evidence type="ECO:0000259" key="15">
    <source>
        <dbReference type="Pfam" id="PF00441"/>
    </source>
</evidence>
<dbReference type="PANTHER" id="PTHR42807:SF1">
    <property type="entry name" value="GLUTARYL-COA DEHYDROGENASE, MITOCHONDRIAL"/>
    <property type="match status" value="1"/>
</dbReference>
<evidence type="ECO:0000313" key="19">
    <source>
        <dbReference type="Proteomes" id="UP000002729"/>
    </source>
</evidence>
<reference evidence="18 19" key="1">
    <citation type="journal article" date="2011" name="Proc. Natl. Acad. Sci. U.S.A.">
        <title>Niche of harmful alga Aureococcus anophagefferens revealed through ecogenomics.</title>
        <authorList>
            <person name="Gobler C.J."/>
            <person name="Berry D.L."/>
            <person name="Dyhrman S.T."/>
            <person name="Wilhelm S.W."/>
            <person name="Salamov A."/>
            <person name="Lobanov A.V."/>
            <person name="Zhang Y."/>
            <person name="Collier J.L."/>
            <person name="Wurch L.L."/>
            <person name="Kustka A.B."/>
            <person name="Dill B.D."/>
            <person name="Shah M."/>
            <person name="VerBerkmoes N.C."/>
            <person name="Kuo A."/>
            <person name="Terry A."/>
            <person name="Pangilinan J."/>
            <person name="Lindquist E.A."/>
            <person name="Lucas S."/>
            <person name="Paulsen I.T."/>
            <person name="Hattenrath-Lehmann T.K."/>
            <person name="Talmage S.C."/>
            <person name="Walker E.A."/>
            <person name="Koch F."/>
            <person name="Burson A.M."/>
            <person name="Marcoval M.A."/>
            <person name="Tang Y.Z."/>
            <person name="Lecleir G.R."/>
            <person name="Coyne K.J."/>
            <person name="Berg G.M."/>
            <person name="Bertrand E.M."/>
            <person name="Saito M.A."/>
            <person name="Gladyshev V.N."/>
            <person name="Grigoriev I.V."/>
        </authorList>
    </citation>
    <scope>NUCLEOTIDE SEQUENCE [LARGE SCALE GENOMIC DNA]</scope>
    <source>
        <strain evidence="19">CCMP 1984</strain>
    </source>
</reference>
<dbReference type="GO" id="GO:0004361">
    <property type="term" value="F:glutaryl-CoA dehydrogenase activity"/>
    <property type="evidence" value="ECO:0007669"/>
    <property type="project" value="UniProtKB-EC"/>
</dbReference>
<accession>F0YE59</accession>
<comment type="cofactor">
    <cofactor evidence="1 13">
        <name>FAD</name>
        <dbReference type="ChEBI" id="CHEBI:57692"/>
    </cofactor>
</comment>
<dbReference type="InterPro" id="IPR052033">
    <property type="entry name" value="Glutaryl-CoA_DH_mitochondrial"/>
</dbReference>
<dbReference type="InterPro" id="IPR037069">
    <property type="entry name" value="AcylCoA_DH/ox_N_sf"/>
</dbReference>
<feature type="domain" description="Acyl-CoA dehydrogenase/oxidase C-terminal" evidence="15">
    <location>
        <begin position="281"/>
        <end position="428"/>
    </location>
</feature>
<dbReference type="InParanoid" id="F0YE59"/>
<dbReference type="CDD" id="cd01151">
    <property type="entry name" value="GCD"/>
    <property type="match status" value="1"/>
</dbReference>
<protein>
    <recommendedName>
        <fullName evidence="11">glutaryl-CoA dehydrogenase (ETF)</fullName>
        <ecNumber evidence="11">1.3.8.6</ecNumber>
    </recommendedName>
</protein>
<dbReference type="GO" id="GO:0046949">
    <property type="term" value="P:fatty-acyl-CoA biosynthetic process"/>
    <property type="evidence" value="ECO:0007669"/>
    <property type="project" value="TreeGrafter"/>
</dbReference>
<evidence type="ECO:0000256" key="4">
    <source>
        <dbReference type="ARBA" id="ARBA00022630"/>
    </source>
</evidence>
<keyword evidence="5 13" id="KW-0274">FAD</keyword>
<keyword evidence="8" id="KW-0496">Mitochondrion</keyword>
<comment type="catalytic activity">
    <reaction evidence="12">
        <text>glutaryl-CoA + oxidized [electron-transfer flavoprotein] + 2 H(+) = (2E)-butenoyl-CoA + reduced [electron-transfer flavoprotein] + CO2</text>
        <dbReference type="Rhea" id="RHEA:13389"/>
        <dbReference type="Rhea" id="RHEA-COMP:10685"/>
        <dbReference type="Rhea" id="RHEA-COMP:10686"/>
        <dbReference type="ChEBI" id="CHEBI:15378"/>
        <dbReference type="ChEBI" id="CHEBI:16526"/>
        <dbReference type="ChEBI" id="CHEBI:57332"/>
        <dbReference type="ChEBI" id="CHEBI:57378"/>
        <dbReference type="ChEBI" id="CHEBI:57692"/>
        <dbReference type="ChEBI" id="CHEBI:58307"/>
        <dbReference type="EC" id="1.3.8.6"/>
    </reaction>
</comment>
<sequence>MLRRLALAQTRRAHRAARPLSASVSSAEEHAPFDFPPPAKDGFVPFDASDALNVGGRLTEDEQLIRETARSYCQEQLLPRIVAANRHEAFDRAIFREMGALGLLGATIDGYGCAGASSNAYGLIANEVEKVDSAYRSALSVQSSLVMHPIHKFGAEETKARLLPQLAAGELVGCFGLTEPDHGSDPDGMKSKAEFDASTGEYVLNGSKHWITNAPIADVLVVWAKLDGDVRGFVLERSKLAPGMLETPKIEGKFSLRASETGSIFLADARVGPDAILPKAKGLGAPFSCLNSARFGIAWGALGAAEACYDVARRYVGERSQFGAPLAANQLIQKKLADMATELALGYGAAQRVGELKDAGQINPQMLSLVKRNSCGKALDVARAARDMLGGNGIQDEYHVIRHCMNLEAVNTYEGTHDVHALILGRGITGIQAFVPSAAVLP</sequence>
<dbReference type="Pfam" id="PF00441">
    <property type="entry name" value="Acyl-CoA_dh_1"/>
    <property type="match status" value="1"/>
</dbReference>
<feature type="domain" description="Acyl-CoA dehydrogenase/oxidase N-terminal" evidence="17">
    <location>
        <begin position="59"/>
        <end position="170"/>
    </location>
</feature>
<organism evidence="19">
    <name type="scientific">Aureococcus anophagefferens</name>
    <name type="common">Harmful bloom alga</name>
    <dbReference type="NCBI Taxonomy" id="44056"/>
    <lineage>
        <taxon>Eukaryota</taxon>
        <taxon>Sar</taxon>
        <taxon>Stramenopiles</taxon>
        <taxon>Ochrophyta</taxon>
        <taxon>Pelagophyceae</taxon>
        <taxon>Pelagomonadales</taxon>
        <taxon>Pelagomonadaceae</taxon>
        <taxon>Aureococcus</taxon>
    </lineage>
</organism>
<dbReference type="OMA" id="HMMNLES"/>
<dbReference type="eggNOG" id="KOG0138">
    <property type="taxonomic scope" value="Eukaryota"/>
</dbReference>
<evidence type="ECO:0000256" key="5">
    <source>
        <dbReference type="ARBA" id="ARBA00022827"/>
    </source>
</evidence>
<dbReference type="InterPro" id="IPR046373">
    <property type="entry name" value="Acyl-CoA_Oxase/DH_mid-dom_sf"/>
</dbReference>
<dbReference type="InterPro" id="IPR009075">
    <property type="entry name" value="AcylCo_DH/oxidase_C"/>
</dbReference>
<dbReference type="AlphaFoldDB" id="F0YE59"/>
<feature type="domain" description="Acyl-CoA oxidase/dehydrogenase middle" evidence="16">
    <location>
        <begin position="174"/>
        <end position="268"/>
    </location>
</feature>
<dbReference type="Gene3D" id="1.20.140.10">
    <property type="entry name" value="Butyryl-CoA Dehydrogenase, subunit A, domain 3"/>
    <property type="match status" value="1"/>
</dbReference>
<dbReference type="EMBL" id="GL833134">
    <property type="protein sequence ID" value="EGB06499.1"/>
    <property type="molecule type" value="Genomic_DNA"/>
</dbReference>
<evidence type="ECO:0000256" key="10">
    <source>
        <dbReference type="ARBA" id="ARBA00037927"/>
    </source>
</evidence>
<dbReference type="FunFam" id="1.20.140.10:FF:000006">
    <property type="entry name" value="Glutaryl-CoA dehydrogenase, mitochondrial"/>
    <property type="match status" value="1"/>
</dbReference>
<dbReference type="InterPro" id="IPR036250">
    <property type="entry name" value="AcylCo_DH-like_C"/>
</dbReference>
<dbReference type="Proteomes" id="UP000002729">
    <property type="component" value="Unassembled WGS sequence"/>
</dbReference>
<dbReference type="KEGG" id="aaf:AURANDRAFT_60185"/>
<dbReference type="InterPro" id="IPR006089">
    <property type="entry name" value="Acyl-CoA_DH_CS"/>
</dbReference>
<dbReference type="FunFam" id="1.10.540.10:FF:000003">
    <property type="entry name" value="glutaryl-CoA dehydrogenase, mitochondrial"/>
    <property type="match status" value="1"/>
</dbReference>
<dbReference type="GO" id="GO:0050660">
    <property type="term" value="F:flavin adenine dinucleotide binding"/>
    <property type="evidence" value="ECO:0007669"/>
    <property type="project" value="InterPro"/>
</dbReference>
<evidence type="ECO:0000256" key="8">
    <source>
        <dbReference type="ARBA" id="ARBA00023128"/>
    </source>
</evidence>
<name>F0YE59_AURAN</name>
<comment type="pathway">
    <text evidence="9">Amino-acid metabolism; lysine degradation.</text>
</comment>
<dbReference type="InterPro" id="IPR009100">
    <property type="entry name" value="AcylCoA_DH/oxidase_NM_dom_sf"/>
</dbReference>
<dbReference type="GO" id="GO:0005759">
    <property type="term" value="C:mitochondrial matrix"/>
    <property type="evidence" value="ECO:0007669"/>
    <property type="project" value="UniProtKB-SubCell"/>
</dbReference>